<reference evidence="8" key="1">
    <citation type="submission" date="2016-11" db="EMBL/GenBank/DDBJ databases">
        <authorList>
            <person name="Varghese N."/>
            <person name="Submissions S."/>
        </authorList>
    </citation>
    <scope>NUCLEOTIDE SEQUENCE [LARGE SCALE GENOMIC DNA]</scope>
    <source>
        <strain evidence="8">DSM 24787</strain>
    </source>
</reference>
<dbReference type="Gene3D" id="3.30.565.10">
    <property type="entry name" value="Histidine kinase-like ATPase, C-terminal domain"/>
    <property type="match status" value="1"/>
</dbReference>
<accession>A0A1N6JNU2</accession>
<evidence type="ECO:0000256" key="1">
    <source>
        <dbReference type="ARBA" id="ARBA00000085"/>
    </source>
</evidence>
<dbReference type="SUPFAM" id="SSF55874">
    <property type="entry name" value="ATPase domain of HSP90 chaperone/DNA topoisomerase II/histidine kinase"/>
    <property type="match status" value="1"/>
</dbReference>
<dbReference type="EMBL" id="FSRA01000002">
    <property type="protein sequence ID" value="SIO46022.1"/>
    <property type="molecule type" value="Genomic_DNA"/>
</dbReference>
<dbReference type="Gene3D" id="1.10.287.130">
    <property type="match status" value="1"/>
</dbReference>
<organism evidence="7 8">
    <name type="scientific">Chitinophaga niabensis</name>
    <dbReference type="NCBI Taxonomy" id="536979"/>
    <lineage>
        <taxon>Bacteria</taxon>
        <taxon>Pseudomonadati</taxon>
        <taxon>Bacteroidota</taxon>
        <taxon>Chitinophagia</taxon>
        <taxon>Chitinophagales</taxon>
        <taxon>Chitinophagaceae</taxon>
        <taxon>Chitinophaga</taxon>
    </lineage>
</organism>
<dbReference type="PANTHER" id="PTHR43047:SF72">
    <property type="entry name" value="OSMOSENSING HISTIDINE PROTEIN KINASE SLN1"/>
    <property type="match status" value="1"/>
</dbReference>
<keyword evidence="4" id="KW-0808">Transferase</keyword>
<dbReference type="AlphaFoldDB" id="A0A1N6JNU2"/>
<gene>
    <name evidence="7" type="ORF">SAMN04488055_4225</name>
</gene>
<evidence type="ECO:0000256" key="4">
    <source>
        <dbReference type="ARBA" id="ARBA00022679"/>
    </source>
</evidence>
<dbReference type="Pfam" id="PF02518">
    <property type="entry name" value="HATPase_c"/>
    <property type="match status" value="1"/>
</dbReference>
<dbReference type="FunFam" id="3.30.565.10:FF:000006">
    <property type="entry name" value="Sensor histidine kinase WalK"/>
    <property type="match status" value="1"/>
</dbReference>
<dbReference type="InterPro" id="IPR004358">
    <property type="entry name" value="Sig_transdc_His_kin-like_C"/>
</dbReference>
<dbReference type="Proteomes" id="UP000185003">
    <property type="component" value="Unassembled WGS sequence"/>
</dbReference>
<dbReference type="GO" id="GO:0000155">
    <property type="term" value="F:phosphorelay sensor kinase activity"/>
    <property type="evidence" value="ECO:0007669"/>
    <property type="project" value="InterPro"/>
</dbReference>
<keyword evidence="8" id="KW-1185">Reference proteome</keyword>
<evidence type="ECO:0000256" key="5">
    <source>
        <dbReference type="ARBA" id="ARBA00022777"/>
    </source>
</evidence>
<evidence type="ECO:0000256" key="2">
    <source>
        <dbReference type="ARBA" id="ARBA00012438"/>
    </source>
</evidence>
<dbReference type="STRING" id="536979.SAMN04488055_4225"/>
<dbReference type="SUPFAM" id="SSF47384">
    <property type="entry name" value="Homodimeric domain of signal transducing histidine kinase"/>
    <property type="match status" value="1"/>
</dbReference>
<evidence type="ECO:0000259" key="6">
    <source>
        <dbReference type="PROSITE" id="PS50109"/>
    </source>
</evidence>
<feature type="domain" description="Histidine kinase" evidence="6">
    <location>
        <begin position="51"/>
        <end position="273"/>
    </location>
</feature>
<dbReference type="InterPro" id="IPR003594">
    <property type="entry name" value="HATPase_dom"/>
</dbReference>
<keyword evidence="3" id="KW-0597">Phosphoprotein</keyword>
<proteinExistence type="predicted"/>
<dbReference type="SMART" id="SM00387">
    <property type="entry name" value="HATPase_c"/>
    <property type="match status" value="1"/>
</dbReference>
<dbReference type="PRINTS" id="PR00344">
    <property type="entry name" value="BCTRLSENSOR"/>
</dbReference>
<dbReference type="InterPro" id="IPR036890">
    <property type="entry name" value="HATPase_C_sf"/>
</dbReference>
<evidence type="ECO:0000313" key="8">
    <source>
        <dbReference type="Proteomes" id="UP000185003"/>
    </source>
</evidence>
<dbReference type="EC" id="2.7.13.3" evidence="2"/>
<dbReference type="GO" id="GO:0005886">
    <property type="term" value="C:plasma membrane"/>
    <property type="evidence" value="ECO:0007669"/>
    <property type="project" value="TreeGrafter"/>
</dbReference>
<keyword evidence="5 7" id="KW-0418">Kinase</keyword>
<sequence>MRIKIRRVPYCFSLPGSRNLIPEYLILTHMASHDILDEQTSGEIMKSIFRTTLHEIGTPINAVVSASRLLKLELDNGNTEFAHELIQMIFSSSNYLHEIFERVRVAAQQENMQKFQMDEIIFDFRKWMDNLLHSMAAMFMEKEISIVKRVADDFPSTIYADRTYLTQVIYNILANALKYSPKSTGVTIVCYVREKDMACIEITDQGIGIPSSDLPHIFKEYHQIVSGYKTKFGGMGLGLSIAKNLTNIMGGNIEVKSEVGEGSTFTVTLPLKK</sequence>
<evidence type="ECO:0000256" key="3">
    <source>
        <dbReference type="ARBA" id="ARBA00022553"/>
    </source>
</evidence>
<name>A0A1N6JNU2_9BACT</name>
<dbReference type="GO" id="GO:0009927">
    <property type="term" value="F:histidine phosphotransfer kinase activity"/>
    <property type="evidence" value="ECO:0007669"/>
    <property type="project" value="TreeGrafter"/>
</dbReference>
<evidence type="ECO:0000313" key="7">
    <source>
        <dbReference type="EMBL" id="SIO46022.1"/>
    </source>
</evidence>
<dbReference type="InterPro" id="IPR036097">
    <property type="entry name" value="HisK_dim/P_sf"/>
</dbReference>
<dbReference type="InterPro" id="IPR005467">
    <property type="entry name" value="His_kinase_dom"/>
</dbReference>
<protein>
    <recommendedName>
        <fullName evidence="2">histidine kinase</fullName>
        <ecNumber evidence="2">2.7.13.3</ecNumber>
    </recommendedName>
</protein>
<dbReference type="PANTHER" id="PTHR43047">
    <property type="entry name" value="TWO-COMPONENT HISTIDINE PROTEIN KINASE"/>
    <property type="match status" value="1"/>
</dbReference>
<comment type="catalytic activity">
    <reaction evidence="1">
        <text>ATP + protein L-histidine = ADP + protein N-phospho-L-histidine.</text>
        <dbReference type="EC" id="2.7.13.3"/>
    </reaction>
</comment>
<dbReference type="PROSITE" id="PS50109">
    <property type="entry name" value="HIS_KIN"/>
    <property type="match status" value="1"/>
</dbReference>